<gene>
    <name evidence="8" type="ordered locus">Rcas_0674</name>
</gene>
<dbReference type="CDD" id="cd17574">
    <property type="entry name" value="REC_OmpR"/>
    <property type="match status" value="1"/>
</dbReference>
<dbReference type="FunFam" id="3.40.50.2300:FF:000001">
    <property type="entry name" value="DNA-binding response regulator PhoB"/>
    <property type="match status" value="1"/>
</dbReference>
<evidence type="ECO:0000313" key="9">
    <source>
        <dbReference type="Proteomes" id="UP000000263"/>
    </source>
</evidence>
<dbReference type="InterPro" id="IPR050595">
    <property type="entry name" value="Bact_response_regulator"/>
</dbReference>
<keyword evidence="9" id="KW-1185">Reference proteome</keyword>
<dbReference type="Pfam" id="PF00072">
    <property type="entry name" value="Response_reg"/>
    <property type="match status" value="1"/>
</dbReference>
<dbReference type="SMART" id="SM00448">
    <property type="entry name" value="REC"/>
    <property type="match status" value="1"/>
</dbReference>
<evidence type="ECO:0000256" key="1">
    <source>
        <dbReference type="ARBA" id="ARBA00022553"/>
    </source>
</evidence>
<dbReference type="Gene3D" id="3.40.50.2300">
    <property type="match status" value="1"/>
</dbReference>
<evidence type="ECO:0000256" key="6">
    <source>
        <dbReference type="PROSITE-ProRule" id="PRU00169"/>
    </source>
</evidence>
<keyword evidence="3" id="KW-0805">Transcription regulation</keyword>
<dbReference type="AlphaFoldDB" id="A7NH51"/>
<dbReference type="PANTHER" id="PTHR44591">
    <property type="entry name" value="STRESS RESPONSE REGULATOR PROTEIN 1"/>
    <property type="match status" value="1"/>
</dbReference>
<keyword evidence="5" id="KW-0804">Transcription</keyword>
<dbReference type="OrthoDB" id="9790669at2"/>
<dbReference type="RefSeq" id="WP_012119229.1">
    <property type="nucleotide sequence ID" value="NC_009767.1"/>
</dbReference>
<dbReference type="GO" id="GO:0000160">
    <property type="term" value="P:phosphorelay signal transduction system"/>
    <property type="evidence" value="ECO:0007669"/>
    <property type="project" value="UniProtKB-KW"/>
</dbReference>
<sequence length="120" mass="13569">MRILIVDDNRDILDLVQRILTAEGHSIIIARNGLEALQREAEHRPDLIVLDVNLPYLDGWEVCRQIKARRSVPIIILSVRAEAVDMERSRNAGADDHVLKPFEINDLIERIARLSGTSPA</sequence>
<proteinExistence type="predicted"/>
<name>A7NH51_ROSCS</name>
<evidence type="ECO:0000256" key="5">
    <source>
        <dbReference type="ARBA" id="ARBA00023163"/>
    </source>
</evidence>
<dbReference type="PANTHER" id="PTHR44591:SF3">
    <property type="entry name" value="RESPONSE REGULATORY DOMAIN-CONTAINING PROTEIN"/>
    <property type="match status" value="1"/>
</dbReference>
<keyword evidence="2" id="KW-0902">Two-component regulatory system</keyword>
<dbReference type="InterPro" id="IPR011006">
    <property type="entry name" value="CheY-like_superfamily"/>
</dbReference>
<evidence type="ECO:0000313" key="8">
    <source>
        <dbReference type="EMBL" id="ABU56798.1"/>
    </source>
</evidence>
<dbReference type="eggNOG" id="COG0745">
    <property type="taxonomic scope" value="Bacteria"/>
</dbReference>
<evidence type="ECO:0000259" key="7">
    <source>
        <dbReference type="PROSITE" id="PS50110"/>
    </source>
</evidence>
<keyword evidence="4" id="KW-0238">DNA-binding</keyword>
<accession>A7NH51</accession>
<dbReference type="InterPro" id="IPR001789">
    <property type="entry name" value="Sig_transdc_resp-reg_receiver"/>
</dbReference>
<dbReference type="GO" id="GO:0003677">
    <property type="term" value="F:DNA binding"/>
    <property type="evidence" value="ECO:0007669"/>
    <property type="project" value="UniProtKB-KW"/>
</dbReference>
<keyword evidence="1 6" id="KW-0597">Phosphoprotein</keyword>
<reference evidence="8 9" key="1">
    <citation type="submission" date="2007-08" db="EMBL/GenBank/DDBJ databases">
        <title>Complete sequence of Roseiflexus castenholzii DSM 13941.</title>
        <authorList>
            <consortium name="US DOE Joint Genome Institute"/>
            <person name="Copeland A."/>
            <person name="Lucas S."/>
            <person name="Lapidus A."/>
            <person name="Barry K."/>
            <person name="Glavina del Rio T."/>
            <person name="Dalin E."/>
            <person name="Tice H."/>
            <person name="Pitluck S."/>
            <person name="Thompson L.S."/>
            <person name="Brettin T."/>
            <person name="Bruce D."/>
            <person name="Detter J.C."/>
            <person name="Han C."/>
            <person name="Tapia R."/>
            <person name="Schmutz J."/>
            <person name="Larimer F."/>
            <person name="Land M."/>
            <person name="Hauser L."/>
            <person name="Kyrpides N."/>
            <person name="Mikhailova N."/>
            <person name="Bryant D.A."/>
            <person name="Hanada S."/>
            <person name="Tsukatani Y."/>
            <person name="Richardson P."/>
        </authorList>
    </citation>
    <scope>NUCLEOTIDE SEQUENCE [LARGE SCALE GENOMIC DNA]</scope>
    <source>
        <strain evidence="9">DSM 13941 / HLO8</strain>
    </source>
</reference>
<dbReference type="SUPFAM" id="SSF52172">
    <property type="entry name" value="CheY-like"/>
    <property type="match status" value="1"/>
</dbReference>
<dbReference type="Proteomes" id="UP000000263">
    <property type="component" value="Chromosome"/>
</dbReference>
<feature type="modified residue" description="4-aspartylphosphate" evidence="6">
    <location>
        <position position="51"/>
    </location>
</feature>
<evidence type="ECO:0000256" key="2">
    <source>
        <dbReference type="ARBA" id="ARBA00023012"/>
    </source>
</evidence>
<organism evidence="8 9">
    <name type="scientific">Roseiflexus castenholzii (strain DSM 13941 / HLO8)</name>
    <dbReference type="NCBI Taxonomy" id="383372"/>
    <lineage>
        <taxon>Bacteria</taxon>
        <taxon>Bacillati</taxon>
        <taxon>Chloroflexota</taxon>
        <taxon>Chloroflexia</taxon>
        <taxon>Chloroflexales</taxon>
        <taxon>Roseiflexineae</taxon>
        <taxon>Roseiflexaceae</taxon>
        <taxon>Roseiflexus</taxon>
    </lineage>
</organism>
<dbReference type="STRING" id="383372.Rcas_0674"/>
<evidence type="ECO:0000256" key="4">
    <source>
        <dbReference type="ARBA" id="ARBA00023125"/>
    </source>
</evidence>
<dbReference type="HOGENOM" id="CLU_000445_69_9_0"/>
<evidence type="ECO:0000256" key="3">
    <source>
        <dbReference type="ARBA" id="ARBA00023015"/>
    </source>
</evidence>
<dbReference type="PROSITE" id="PS50110">
    <property type="entry name" value="RESPONSE_REGULATORY"/>
    <property type="match status" value="1"/>
</dbReference>
<feature type="domain" description="Response regulatory" evidence="7">
    <location>
        <begin position="2"/>
        <end position="115"/>
    </location>
</feature>
<protein>
    <submittedName>
        <fullName evidence="8">Response regulator receiver protein</fullName>
    </submittedName>
</protein>
<dbReference type="EMBL" id="CP000804">
    <property type="protein sequence ID" value="ABU56798.1"/>
    <property type="molecule type" value="Genomic_DNA"/>
</dbReference>
<dbReference type="KEGG" id="rca:Rcas_0674"/>